<proteinExistence type="predicted"/>
<evidence type="ECO:0000313" key="2">
    <source>
        <dbReference type="Proteomes" id="UP000663868"/>
    </source>
</evidence>
<evidence type="ECO:0000313" key="1">
    <source>
        <dbReference type="EMBL" id="CAF4368678.1"/>
    </source>
</evidence>
<reference evidence="1" key="1">
    <citation type="submission" date="2021-02" db="EMBL/GenBank/DDBJ databases">
        <authorList>
            <person name="Nowell W R."/>
        </authorList>
    </citation>
    <scope>NUCLEOTIDE SEQUENCE</scope>
</reference>
<dbReference type="EMBL" id="CAJOBB010020577">
    <property type="protein sequence ID" value="CAF4368678.1"/>
    <property type="molecule type" value="Genomic_DNA"/>
</dbReference>
<comment type="caution">
    <text evidence="1">The sequence shown here is derived from an EMBL/GenBank/DDBJ whole genome shotgun (WGS) entry which is preliminary data.</text>
</comment>
<feature type="non-terminal residue" evidence="1">
    <location>
        <position position="66"/>
    </location>
</feature>
<organism evidence="1 2">
    <name type="scientific">Adineta steineri</name>
    <dbReference type="NCBI Taxonomy" id="433720"/>
    <lineage>
        <taxon>Eukaryota</taxon>
        <taxon>Metazoa</taxon>
        <taxon>Spiralia</taxon>
        <taxon>Gnathifera</taxon>
        <taxon>Rotifera</taxon>
        <taxon>Eurotatoria</taxon>
        <taxon>Bdelloidea</taxon>
        <taxon>Adinetida</taxon>
        <taxon>Adinetidae</taxon>
        <taxon>Adineta</taxon>
    </lineage>
</organism>
<dbReference type="AlphaFoldDB" id="A0A820M878"/>
<dbReference type="Proteomes" id="UP000663868">
    <property type="component" value="Unassembled WGS sequence"/>
</dbReference>
<protein>
    <submittedName>
        <fullName evidence="1">Uncharacterized protein</fullName>
    </submittedName>
</protein>
<sequence length="66" mass="7741">FVEYQPPGILHFDFYKALANENYSSLMDKTSIACFELICVHLRIVSSSNVREQCEQLWPKLMELDE</sequence>
<name>A0A820M878_9BILA</name>
<accession>A0A820M878</accession>
<gene>
    <name evidence="1" type="ORF">KXQ929_LOCUS49233</name>
</gene>